<gene>
    <name evidence="1" type="ORF">BM524_18860</name>
</gene>
<protein>
    <submittedName>
        <fullName evidence="1">Uncharacterized protein</fullName>
    </submittedName>
</protein>
<proteinExistence type="predicted"/>
<evidence type="ECO:0000313" key="2">
    <source>
        <dbReference type="Proteomes" id="UP000182101"/>
    </source>
</evidence>
<name>A0AAC9NTC8_9ALTE</name>
<evidence type="ECO:0000313" key="1">
    <source>
        <dbReference type="EMBL" id="APD91983.1"/>
    </source>
</evidence>
<geneLocation type="plasmid" evidence="2">
    <name>pamcp48-600</name>
</geneLocation>
<sequence>MSLNFHKHPFKNTFVYVADGVTFSAPETIPSESSSALSSLTKSGVSLIVTRAVPHGNETLVDIGVCFNSNPEFTPIAITQWEFAPAVIKLSQILLENIERRLDTDFALLPLHTHSIDEVLKALPSRRGVTANEDVVYIEINETEPGTKEALTSLQYMPFSSKAQLHYALNAAQCEALTIKISSLA</sequence>
<dbReference type="AlphaFoldDB" id="A0AAC9NTC8"/>
<dbReference type="EMBL" id="CP018025">
    <property type="protein sequence ID" value="APD91983.1"/>
    <property type="molecule type" value="Genomic_DNA"/>
</dbReference>
<accession>A0AAC9NTC8</accession>
<reference evidence="1 2" key="1">
    <citation type="submission" date="2016-11" db="EMBL/GenBank/DDBJ databases">
        <title>Networking in microbes: conjugative elements and plasmids in the genus Alteromonas.</title>
        <authorList>
            <person name="Lopez-Perez M."/>
            <person name="Ramon-Marco N."/>
            <person name="Rodriguez-Valera F."/>
        </authorList>
    </citation>
    <scope>NUCLEOTIDE SEQUENCE [LARGE SCALE GENOMIC DNA]</scope>
    <source>
        <strain evidence="1 2">CP48</strain>
        <plasmid evidence="2">pamcp48-600</plasmid>
    </source>
</reference>
<keyword evidence="1" id="KW-0614">Plasmid</keyword>
<dbReference type="RefSeq" id="WP_071960593.1">
    <property type="nucleotide sequence ID" value="NZ_CP018025.1"/>
</dbReference>
<dbReference type="Proteomes" id="UP000182101">
    <property type="component" value="Plasmid pAMCP48-600"/>
</dbReference>
<organism evidence="1 2">
    <name type="scientific">Alteromonas mediterranea</name>
    <dbReference type="NCBI Taxonomy" id="314275"/>
    <lineage>
        <taxon>Bacteria</taxon>
        <taxon>Pseudomonadati</taxon>
        <taxon>Pseudomonadota</taxon>
        <taxon>Gammaproteobacteria</taxon>
        <taxon>Alteromonadales</taxon>
        <taxon>Alteromonadaceae</taxon>
        <taxon>Alteromonas/Salinimonas group</taxon>
        <taxon>Alteromonas</taxon>
    </lineage>
</organism>